<dbReference type="Proteomes" id="UP000824201">
    <property type="component" value="Unassembled WGS sequence"/>
</dbReference>
<organism evidence="2 3">
    <name type="scientific">Candidatus Fimimorpha faecalis</name>
    <dbReference type="NCBI Taxonomy" id="2840824"/>
    <lineage>
        <taxon>Bacteria</taxon>
        <taxon>Bacillati</taxon>
        <taxon>Bacillota</taxon>
        <taxon>Clostridia</taxon>
        <taxon>Eubacteriales</taxon>
        <taxon>Candidatus Fimimorpha</taxon>
    </lineage>
</organism>
<proteinExistence type="predicted"/>
<comment type="caution">
    <text evidence="2">The sequence shown here is derived from an EMBL/GenBank/DDBJ whole genome shotgun (WGS) entry which is preliminary data.</text>
</comment>
<accession>A0A9D1EFB4</accession>
<gene>
    <name evidence="2" type="ORF">IAC96_08350</name>
</gene>
<dbReference type="EMBL" id="DVHN01000105">
    <property type="protein sequence ID" value="HIR88943.1"/>
    <property type="molecule type" value="Genomic_DNA"/>
</dbReference>
<dbReference type="Pfam" id="PF04230">
    <property type="entry name" value="PS_pyruv_trans"/>
    <property type="match status" value="1"/>
</dbReference>
<feature type="domain" description="Polysaccharide pyruvyl transferase" evidence="1">
    <location>
        <begin position="13"/>
        <end position="285"/>
    </location>
</feature>
<reference evidence="2" key="1">
    <citation type="submission" date="2020-10" db="EMBL/GenBank/DDBJ databases">
        <authorList>
            <person name="Gilroy R."/>
        </authorList>
    </citation>
    <scope>NUCLEOTIDE SEQUENCE</scope>
    <source>
        <strain evidence="2">ChiW13-3771</strain>
    </source>
</reference>
<evidence type="ECO:0000313" key="3">
    <source>
        <dbReference type="Proteomes" id="UP000824201"/>
    </source>
</evidence>
<dbReference type="GO" id="GO:0016740">
    <property type="term" value="F:transferase activity"/>
    <property type="evidence" value="ECO:0007669"/>
    <property type="project" value="UniProtKB-KW"/>
</dbReference>
<evidence type="ECO:0000313" key="2">
    <source>
        <dbReference type="EMBL" id="HIR88943.1"/>
    </source>
</evidence>
<protein>
    <submittedName>
        <fullName evidence="2">Polysaccharide pyruvyl transferase family protein</fullName>
    </submittedName>
</protein>
<reference evidence="2" key="2">
    <citation type="journal article" date="2021" name="PeerJ">
        <title>Extensive microbial diversity within the chicken gut microbiome revealed by metagenomics and culture.</title>
        <authorList>
            <person name="Gilroy R."/>
            <person name="Ravi A."/>
            <person name="Getino M."/>
            <person name="Pursley I."/>
            <person name="Horton D.L."/>
            <person name="Alikhan N.F."/>
            <person name="Baker D."/>
            <person name="Gharbi K."/>
            <person name="Hall N."/>
            <person name="Watson M."/>
            <person name="Adriaenssens E.M."/>
            <person name="Foster-Nyarko E."/>
            <person name="Jarju S."/>
            <person name="Secka A."/>
            <person name="Antonio M."/>
            <person name="Oren A."/>
            <person name="Chaudhuri R.R."/>
            <person name="La Ragione R."/>
            <person name="Hildebrand F."/>
            <person name="Pallen M.J."/>
        </authorList>
    </citation>
    <scope>NUCLEOTIDE SEQUENCE</scope>
    <source>
        <strain evidence="2">ChiW13-3771</strain>
    </source>
</reference>
<dbReference type="InterPro" id="IPR007345">
    <property type="entry name" value="Polysacch_pyruvyl_Trfase"/>
</dbReference>
<keyword evidence="2" id="KW-0808">Transferase</keyword>
<evidence type="ECO:0000259" key="1">
    <source>
        <dbReference type="Pfam" id="PF04230"/>
    </source>
</evidence>
<sequence length="350" mass="41438">MKIGIITVYHASNFGAYLQAYALKRAMEHMGHDVFHIETKSEKKIRRGYFKYPATRRSFKHPIEEFQKYLYGKKKYDIFKKEQQVFVVIPETEAEHMDRIIIGSDELWNISEEKFRHPLYFGAGLEYVLTYGISIGRAKKKDFLIHPEFLTWIKNIHQILVRDKKTQLFVKESTGKMPPMVCDPTFLIPLKEMIHLCHDPYIKNHSYILVYTYEFIMGNKIKEHIIRYAKEKNLKIVSVGFFFAWCDYNLNCGPLEFSDVIRYAQCMVTTTFHGSIFALLNHQRFLVEPFSPKVNDVLEKVGIPEVAIPSDISYEQFCSRMDQQDLDYQMVDRNVMKMRKESLELLKQYM</sequence>
<name>A0A9D1EFB4_9FIRM</name>
<dbReference type="AlphaFoldDB" id="A0A9D1EFB4"/>